<keyword evidence="4 10" id="KW-0808">Transferase</keyword>
<evidence type="ECO:0000313" key="13">
    <source>
        <dbReference type="EMBL" id="OJG16670.1"/>
    </source>
</evidence>
<keyword evidence="5 10" id="KW-0133">Cell shape</keyword>
<feature type="binding site" evidence="10">
    <location>
        <position position="251"/>
    </location>
    <ligand>
        <name>UDP-N-acetyl-alpha-D-glucosamine</name>
        <dbReference type="ChEBI" id="CHEBI:57705"/>
    </ligand>
</feature>
<dbReference type="Gene3D" id="3.40.50.2000">
    <property type="entry name" value="Glycogen Phosphorylase B"/>
    <property type="match status" value="2"/>
</dbReference>
<evidence type="ECO:0000259" key="12">
    <source>
        <dbReference type="Pfam" id="PF04101"/>
    </source>
</evidence>
<feature type="domain" description="Glycosyl transferase family 28 C-terminal" evidence="12">
    <location>
        <begin position="188"/>
        <end position="355"/>
    </location>
</feature>
<dbReference type="HAMAP" id="MF_00033">
    <property type="entry name" value="MurG"/>
    <property type="match status" value="1"/>
</dbReference>
<evidence type="ECO:0000313" key="14">
    <source>
        <dbReference type="EMBL" id="PAA99932.1"/>
    </source>
</evidence>
<keyword evidence="6 10" id="KW-0573">Peptidoglycan synthesis</keyword>
<comment type="pathway">
    <text evidence="10">Cell wall biogenesis; peptidoglycan biosynthesis.</text>
</comment>
<evidence type="ECO:0000256" key="8">
    <source>
        <dbReference type="ARBA" id="ARBA00023306"/>
    </source>
</evidence>
<dbReference type="Pfam" id="PF03033">
    <property type="entry name" value="Glyco_transf_28"/>
    <property type="match status" value="1"/>
</dbReference>
<keyword evidence="1 10" id="KW-1003">Cell membrane</keyword>
<feature type="binding site" evidence="10">
    <location>
        <position position="195"/>
    </location>
    <ligand>
        <name>UDP-N-acetyl-alpha-D-glucosamine</name>
        <dbReference type="ChEBI" id="CHEBI:57705"/>
    </ligand>
</feature>
<sequence>MKVLVTGGGTGGHIYPALAFVKYVKEQEPTAEFMYVGGKRGLENKILPKTDIPFKTLEIQGFKRKLSFDNVKTLQLFFKSIKEAKQILKSFQPDVVIGTGGYVSGAVVYAAAKMKIPTIVHEQNSIPGMTNKFLSRYATKIGICFKDAAQFFPAEKTVLVGNPRASEVSDTKKSDILTTFGLKEDKPTALIFGGSQGALKINQAVTKALPIFATRDYQVLYASGERYFNEIKNEAKIDLSQLTNVSVAPYIDKMAAVMVCCDLLVGRAGATSIAEFTALGLPAVLIPSPYVTADHQTKNAQSLVDAGAAFMIKDDALTAESLVAAIDEIMQNQVKRQQMATASKSEGIPDASQRLFQLVQEITA</sequence>
<evidence type="ECO:0000256" key="10">
    <source>
        <dbReference type="HAMAP-Rule" id="MF_00033"/>
    </source>
</evidence>
<proteinExistence type="inferred from homology"/>
<dbReference type="GO" id="GO:0051301">
    <property type="term" value="P:cell division"/>
    <property type="evidence" value="ECO:0007669"/>
    <property type="project" value="UniProtKB-KW"/>
</dbReference>
<dbReference type="PANTHER" id="PTHR21015">
    <property type="entry name" value="UDP-N-ACETYLGLUCOSAMINE--N-ACETYLMURAMYL-(PENTAPEPTIDE) PYROPHOSPHORYL-UNDECAPRENOL N-ACETYLGLUCOSAMINE TRANSFERASE 1"/>
    <property type="match status" value="1"/>
</dbReference>
<keyword evidence="8 10" id="KW-0131">Cell cycle</keyword>
<comment type="function">
    <text evidence="10">Cell wall formation. Catalyzes the transfer of a GlcNAc subunit on undecaprenyl-pyrophosphoryl-MurNAc-pentapeptide (lipid intermediate I) to form undecaprenyl-pyrophosphoryl-MurNAc-(pentapeptide)GlcNAc (lipid intermediate II).</text>
</comment>
<dbReference type="OrthoDB" id="9808936at2"/>
<accession>A0A1L8RA74</accession>
<evidence type="ECO:0000313" key="15">
    <source>
        <dbReference type="Proteomes" id="UP000182835"/>
    </source>
</evidence>
<dbReference type="GO" id="GO:0050511">
    <property type="term" value="F:undecaprenyldiphospho-muramoylpentapeptide beta-N-acetylglucosaminyltransferase activity"/>
    <property type="evidence" value="ECO:0007669"/>
    <property type="project" value="UniProtKB-UniRule"/>
</dbReference>
<evidence type="ECO:0000256" key="6">
    <source>
        <dbReference type="ARBA" id="ARBA00022984"/>
    </source>
</evidence>
<dbReference type="RefSeq" id="WP_071863627.1">
    <property type="nucleotide sequence ID" value="NZ_JBHLVQ010000015.1"/>
</dbReference>
<feature type="binding site" evidence="10">
    <location>
        <begin position="10"/>
        <end position="12"/>
    </location>
    <ligand>
        <name>UDP-N-acetyl-alpha-D-glucosamine</name>
        <dbReference type="ChEBI" id="CHEBI:57705"/>
    </ligand>
</feature>
<dbReference type="CDD" id="cd03785">
    <property type="entry name" value="GT28_MurG"/>
    <property type="match status" value="1"/>
</dbReference>
<dbReference type="AlphaFoldDB" id="A0A1L8RA74"/>
<comment type="caution">
    <text evidence="10">Lacks conserved residue(s) required for the propagation of feature annotation.</text>
</comment>
<keyword evidence="16" id="KW-1185">Reference proteome</keyword>
<dbReference type="SUPFAM" id="SSF53756">
    <property type="entry name" value="UDP-Glycosyltransferase/glycogen phosphorylase"/>
    <property type="match status" value="1"/>
</dbReference>
<dbReference type="EC" id="2.4.1.227" evidence="10"/>
<evidence type="ECO:0000256" key="1">
    <source>
        <dbReference type="ARBA" id="ARBA00022475"/>
    </source>
</evidence>
<dbReference type="EMBL" id="LHUG01000013">
    <property type="protein sequence ID" value="PAA99932.1"/>
    <property type="molecule type" value="Genomic_DNA"/>
</dbReference>
<dbReference type="InterPro" id="IPR007235">
    <property type="entry name" value="Glyco_trans_28_C"/>
</dbReference>
<protein>
    <recommendedName>
        <fullName evidence="10">UDP-N-acetylglucosamine--N-acetylmuramyl-(pentapeptide) pyrophosphoryl-undecaprenol N-acetylglucosamine transferase</fullName>
        <ecNumber evidence="10">2.4.1.227</ecNumber>
    </recommendedName>
    <alternativeName>
        <fullName evidence="10">Undecaprenyl-PP-MurNAc-pentapeptide-UDPGlcNAc GlcNAc transferase</fullName>
    </alternativeName>
</protein>
<comment type="caution">
    <text evidence="13">The sequence shown here is derived from an EMBL/GenBank/DDBJ whole genome shotgun (WGS) entry which is preliminary data.</text>
</comment>
<keyword evidence="2 10" id="KW-0132">Cell division</keyword>
<name>A0A1L8RA74_9ENTE</name>
<feature type="binding site" evidence="10">
    <location>
        <position position="124"/>
    </location>
    <ligand>
        <name>UDP-N-acetyl-alpha-D-glucosamine</name>
        <dbReference type="ChEBI" id="CHEBI:57705"/>
    </ligand>
</feature>
<feature type="binding site" evidence="10">
    <location>
        <position position="296"/>
    </location>
    <ligand>
        <name>UDP-N-acetyl-alpha-D-glucosamine</name>
        <dbReference type="ChEBI" id="CHEBI:57705"/>
    </ligand>
</feature>
<dbReference type="InterPro" id="IPR004276">
    <property type="entry name" value="GlycoTrans_28_N"/>
</dbReference>
<dbReference type="InterPro" id="IPR006009">
    <property type="entry name" value="GlcNAc_MurG"/>
</dbReference>
<feature type="domain" description="Glycosyltransferase family 28 N-terminal" evidence="11">
    <location>
        <begin position="3"/>
        <end position="142"/>
    </location>
</feature>
<dbReference type="Proteomes" id="UP000216797">
    <property type="component" value="Unassembled WGS sequence"/>
</dbReference>
<keyword evidence="3 10" id="KW-0328">Glycosyltransferase</keyword>
<evidence type="ECO:0000256" key="4">
    <source>
        <dbReference type="ARBA" id="ARBA00022679"/>
    </source>
</evidence>
<dbReference type="UniPathway" id="UPA00219"/>
<reference evidence="13 15" key="1">
    <citation type="submission" date="2014-12" db="EMBL/GenBank/DDBJ databases">
        <title>Draft genome sequences of 29 type strains of Enterococci.</title>
        <authorList>
            <person name="Zhong Z."/>
            <person name="Sun Z."/>
            <person name="Liu W."/>
            <person name="Zhang W."/>
            <person name="Zhang H."/>
        </authorList>
    </citation>
    <scope>NUCLEOTIDE SEQUENCE [LARGE SCALE GENOMIC DNA]</scope>
    <source>
        <strain evidence="13 15">DSM 21207</strain>
    </source>
</reference>
<evidence type="ECO:0000256" key="2">
    <source>
        <dbReference type="ARBA" id="ARBA00022618"/>
    </source>
</evidence>
<evidence type="ECO:0000256" key="5">
    <source>
        <dbReference type="ARBA" id="ARBA00022960"/>
    </source>
</evidence>
<comment type="subcellular location">
    <subcellularLocation>
        <location evidence="10">Cell membrane</location>
        <topology evidence="10">Peripheral membrane protein</topology>
        <orientation evidence="10">Cytoplasmic side</orientation>
    </subcellularLocation>
</comment>
<keyword evidence="7 10" id="KW-0472">Membrane</keyword>
<evidence type="ECO:0000256" key="7">
    <source>
        <dbReference type="ARBA" id="ARBA00023136"/>
    </source>
</evidence>
<evidence type="ECO:0000256" key="9">
    <source>
        <dbReference type="ARBA" id="ARBA00023316"/>
    </source>
</evidence>
<reference evidence="14 16" key="2">
    <citation type="submission" date="2015-08" db="EMBL/GenBank/DDBJ databases">
        <title>Enterococcus genome sequence.</title>
        <authorList>
            <person name="Acedo J.Z."/>
            <person name="Vederas J.C."/>
        </authorList>
    </citation>
    <scope>NUCLEOTIDE SEQUENCE [LARGE SCALE GENOMIC DNA]</scope>
    <source>
        <strain evidence="14 16">49</strain>
    </source>
</reference>
<evidence type="ECO:0000313" key="16">
    <source>
        <dbReference type="Proteomes" id="UP000216797"/>
    </source>
</evidence>
<dbReference type="EMBL" id="JXKG01000001">
    <property type="protein sequence ID" value="OJG16670.1"/>
    <property type="molecule type" value="Genomic_DNA"/>
</dbReference>
<comment type="catalytic activity">
    <reaction evidence="10">
        <text>Mur2Ac(oyl-L-Ala-gamma-D-Glu-L-Lys-D-Ala-D-Ala)-di-trans,octa-cis-undecaprenyl diphosphate + UDP-N-acetyl-alpha-D-glucosamine = beta-D-GlcNAc-(1-&gt;4)-Mur2Ac(oyl-L-Ala-gamma-D-Glu-L-Lys-D-Ala-D-Ala)-di-trans,octa-cis-undecaprenyl diphosphate + UDP + H(+)</text>
        <dbReference type="Rhea" id="RHEA:23192"/>
        <dbReference type="ChEBI" id="CHEBI:15378"/>
        <dbReference type="ChEBI" id="CHEBI:57705"/>
        <dbReference type="ChEBI" id="CHEBI:58223"/>
        <dbReference type="ChEBI" id="CHEBI:60032"/>
        <dbReference type="ChEBI" id="CHEBI:60033"/>
        <dbReference type="EC" id="2.4.1.227"/>
    </reaction>
</comment>
<dbReference type="Proteomes" id="UP000182835">
    <property type="component" value="Unassembled WGS sequence"/>
</dbReference>
<dbReference type="GO" id="GO:0008360">
    <property type="term" value="P:regulation of cell shape"/>
    <property type="evidence" value="ECO:0007669"/>
    <property type="project" value="UniProtKB-KW"/>
</dbReference>
<dbReference type="GO" id="GO:0005975">
    <property type="term" value="P:carbohydrate metabolic process"/>
    <property type="evidence" value="ECO:0007669"/>
    <property type="project" value="InterPro"/>
</dbReference>
<organism evidence="13 15">
    <name type="scientific">Enterococcus canintestini</name>
    <dbReference type="NCBI Taxonomy" id="317010"/>
    <lineage>
        <taxon>Bacteria</taxon>
        <taxon>Bacillati</taxon>
        <taxon>Bacillota</taxon>
        <taxon>Bacilli</taxon>
        <taxon>Lactobacillales</taxon>
        <taxon>Enterococcaceae</taxon>
        <taxon>Enterococcus</taxon>
    </lineage>
</organism>
<gene>
    <name evidence="10" type="primary">murG</name>
    <name evidence="14" type="ORF">AKL21_11525</name>
    <name evidence="13" type="ORF">RU96_GL000137</name>
</gene>
<dbReference type="STRING" id="317010.RU96_GL000137"/>
<comment type="similarity">
    <text evidence="10">Belongs to the glycosyltransferase 28 family. MurG subfamily.</text>
</comment>
<evidence type="ECO:0000256" key="3">
    <source>
        <dbReference type="ARBA" id="ARBA00022676"/>
    </source>
</evidence>
<dbReference type="GO" id="GO:0071555">
    <property type="term" value="P:cell wall organization"/>
    <property type="evidence" value="ECO:0007669"/>
    <property type="project" value="UniProtKB-KW"/>
</dbReference>
<dbReference type="PANTHER" id="PTHR21015:SF22">
    <property type="entry name" value="GLYCOSYLTRANSFERASE"/>
    <property type="match status" value="1"/>
</dbReference>
<dbReference type="GO" id="GO:0005886">
    <property type="term" value="C:plasma membrane"/>
    <property type="evidence" value="ECO:0007669"/>
    <property type="project" value="UniProtKB-SubCell"/>
</dbReference>
<dbReference type="NCBIfam" id="TIGR01133">
    <property type="entry name" value="murG"/>
    <property type="match status" value="1"/>
</dbReference>
<dbReference type="Pfam" id="PF04101">
    <property type="entry name" value="Glyco_tran_28_C"/>
    <property type="match status" value="1"/>
</dbReference>
<dbReference type="GO" id="GO:0009252">
    <property type="term" value="P:peptidoglycan biosynthetic process"/>
    <property type="evidence" value="ECO:0007669"/>
    <property type="project" value="UniProtKB-UniRule"/>
</dbReference>
<evidence type="ECO:0000259" key="11">
    <source>
        <dbReference type="Pfam" id="PF03033"/>
    </source>
</evidence>
<keyword evidence="9 10" id="KW-0961">Cell wall biogenesis/degradation</keyword>